<dbReference type="PANTHER" id="PTHR34482">
    <property type="entry name" value="DNA DAMAGE-INDUCIBLE PROTEIN 1-LIKE"/>
    <property type="match status" value="1"/>
</dbReference>
<dbReference type="KEGG" id="ghi:107934294"/>
<feature type="domain" description="Retrotransposon gag" evidence="1">
    <location>
        <begin position="55"/>
        <end position="149"/>
    </location>
</feature>
<dbReference type="OrthoDB" id="2272416at2759"/>
<organism evidence="2 3">
    <name type="scientific">Gossypium hirsutum</name>
    <name type="common">Upland cotton</name>
    <name type="synonym">Gossypium mexicanum</name>
    <dbReference type="NCBI Taxonomy" id="3635"/>
    <lineage>
        <taxon>Eukaryota</taxon>
        <taxon>Viridiplantae</taxon>
        <taxon>Streptophyta</taxon>
        <taxon>Embryophyta</taxon>
        <taxon>Tracheophyta</taxon>
        <taxon>Spermatophyta</taxon>
        <taxon>Magnoliopsida</taxon>
        <taxon>eudicotyledons</taxon>
        <taxon>Gunneridae</taxon>
        <taxon>Pentapetalae</taxon>
        <taxon>rosids</taxon>
        <taxon>malvids</taxon>
        <taxon>Malvales</taxon>
        <taxon>Malvaceae</taxon>
        <taxon>Malvoideae</taxon>
        <taxon>Gossypium</taxon>
    </lineage>
</organism>
<dbReference type="PaxDb" id="3635-A0A1U8M958"/>
<evidence type="ECO:0000313" key="2">
    <source>
        <dbReference type="Proteomes" id="UP000818029"/>
    </source>
</evidence>
<evidence type="ECO:0000259" key="1">
    <source>
        <dbReference type="Pfam" id="PF03732"/>
    </source>
</evidence>
<dbReference type="AlphaFoldDB" id="A0A1U8M958"/>
<gene>
    <name evidence="3" type="primary">LOC107934294</name>
</gene>
<reference evidence="2" key="1">
    <citation type="journal article" date="2020" name="Nat. Genet.">
        <title>Genomic diversifications of five Gossypium allopolyploid species and their impact on cotton improvement.</title>
        <authorList>
            <person name="Chen Z.J."/>
            <person name="Sreedasyam A."/>
            <person name="Ando A."/>
            <person name="Song Q."/>
            <person name="De Santiago L.M."/>
            <person name="Hulse-Kemp A.M."/>
            <person name="Ding M."/>
            <person name="Ye W."/>
            <person name="Kirkbride R.C."/>
            <person name="Jenkins J."/>
            <person name="Plott C."/>
            <person name="Lovell J."/>
            <person name="Lin Y.M."/>
            <person name="Vaughn R."/>
            <person name="Liu B."/>
            <person name="Simpson S."/>
            <person name="Scheffler B.E."/>
            <person name="Wen L."/>
            <person name="Saski C.A."/>
            <person name="Grover C.E."/>
            <person name="Hu G."/>
            <person name="Conover J.L."/>
            <person name="Carlson J.W."/>
            <person name="Shu S."/>
            <person name="Boston L.B."/>
            <person name="Williams M."/>
            <person name="Peterson D.G."/>
            <person name="McGee K."/>
            <person name="Jones D.C."/>
            <person name="Wendel J.F."/>
            <person name="Stelly D.M."/>
            <person name="Grimwood J."/>
            <person name="Schmutz J."/>
        </authorList>
    </citation>
    <scope>NUCLEOTIDE SEQUENCE [LARGE SCALE GENOMIC DNA]</scope>
    <source>
        <strain evidence="2">cv. TM-1</strain>
    </source>
</reference>
<dbReference type="Proteomes" id="UP000818029">
    <property type="component" value="Chromosome A01"/>
</dbReference>
<accession>A0A1U8M958</accession>
<reference evidence="3" key="2">
    <citation type="submission" date="2025-08" db="UniProtKB">
        <authorList>
            <consortium name="RefSeq"/>
        </authorList>
    </citation>
    <scope>IDENTIFICATION</scope>
</reference>
<dbReference type="RefSeq" id="XP_016722163.1">
    <property type="nucleotide sequence ID" value="XM_016866674.1"/>
</dbReference>
<keyword evidence="2" id="KW-1185">Reference proteome</keyword>
<name>A0A1U8M958_GOSHI</name>
<dbReference type="PANTHER" id="PTHR34482:SF36">
    <property type="entry name" value="RETROTRANSPOSON GAG DOMAIN-CONTAINING PROTEIN"/>
    <property type="match status" value="1"/>
</dbReference>
<sequence>MRRERPPVDRIKKQGAEEFEANIDDDPERAEFWLDNTIRVFNEFSSIPEECMKCMVSLLRDSAYQWWNTLVSVVLREKMTWEFSQEEFCKKYISQRFMDQKRKEFLKVKQVKMTVTKYESEFVRLIKYAGEFVSTKAIMCKIFEDGLNENIRLLVGILELKEFVVLV</sequence>
<proteinExistence type="predicted"/>
<evidence type="ECO:0000313" key="3">
    <source>
        <dbReference type="RefSeq" id="XP_016722163.1"/>
    </source>
</evidence>
<dbReference type="GeneID" id="107934294"/>
<protein>
    <recommendedName>
        <fullName evidence="1">Retrotransposon gag domain-containing protein</fullName>
    </recommendedName>
</protein>
<dbReference type="Pfam" id="PF03732">
    <property type="entry name" value="Retrotrans_gag"/>
    <property type="match status" value="1"/>
</dbReference>
<dbReference type="InterPro" id="IPR005162">
    <property type="entry name" value="Retrotrans_gag_dom"/>
</dbReference>